<feature type="region of interest" description="Disordered" evidence="1">
    <location>
        <begin position="30"/>
        <end position="55"/>
    </location>
</feature>
<proteinExistence type="predicted"/>
<organism evidence="2">
    <name type="scientific">Rhizophora mucronata</name>
    <name type="common">Asiatic mangrove</name>
    <dbReference type="NCBI Taxonomy" id="61149"/>
    <lineage>
        <taxon>Eukaryota</taxon>
        <taxon>Viridiplantae</taxon>
        <taxon>Streptophyta</taxon>
        <taxon>Embryophyta</taxon>
        <taxon>Tracheophyta</taxon>
        <taxon>Spermatophyta</taxon>
        <taxon>Magnoliopsida</taxon>
        <taxon>eudicotyledons</taxon>
        <taxon>Gunneridae</taxon>
        <taxon>Pentapetalae</taxon>
        <taxon>rosids</taxon>
        <taxon>fabids</taxon>
        <taxon>Malpighiales</taxon>
        <taxon>Rhizophoraceae</taxon>
        <taxon>Rhizophora</taxon>
    </lineage>
</organism>
<protein>
    <submittedName>
        <fullName evidence="2">Uncharacterized protein</fullName>
    </submittedName>
</protein>
<name>A0A2P2QQ75_RHIMU</name>
<dbReference type="AlphaFoldDB" id="A0A2P2QQ75"/>
<accession>A0A2P2QQ75</accession>
<dbReference type="EMBL" id="GGEC01088695">
    <property type="protein sequence ID" value="MBX69179.1"/>
    <property type="molecule type" value="Transcribed_RNA"/>
</dbReference>
<reference evidence="2" key="1">
    <citation type="submission" date="2018-02" db="EMBL/GenBank/DDBJ databases">
        <title>Rhizophora mucronata_Transcriptome.</title>
        <authorList>
            <person name="Meera S.P."/>
            <person name="Sreeshan A."/>
            <person name="Augustine A."/>
        </authorList>
    </citation>
    <scope>NUCLEOTIDE SEQUENCE</scope>
    <source>
        <tissue evidence="2">Leaf</tissue>
    </source>
</reference>
<evidence type="ECO:0000256" key="1">
    <source>
        <dbReference type="SAM" id="MobiDB-lite"/>
    </source>
</evidence>
<evidence type="ECO:0000313" key="2">
    <source>
        <dbReference type="EMBL" id="MBX69179.1"/>
    </source>
</evidence>
<sequence>MINPFSFPLKTEEKKTPIIITAANNENISTTKKRDLSKQIGQSQHFPLQKRVARH</sequence>